<dbReference type="Proteomes" id="UP000507245">
    <property type="component" value="Unassembled WGS sequence"/>
</dbReference>
<feature type="compositionally biased region" description="Polar residues" evidence="1">
    <location>
        <begin position="24"/>
        <end position="34"/>
    </location>
</feature>
<protein>
    <submittedName>
        <fullName evidence="2">Uncharacterized protein</fullName>
    </submittedName>
</protein>
<feature type="region of interest" description="Disordered" evidence="1">
    <location>
        <begin position="1"/>
        <end position="56"/>
    </location>
</feature>
<sequence>MRKLGAPSEKQTENKLVGEHATIQKANRSLTRSPNGKEDINIPAQCTGGSSADEQVAATDEADFKTGGQAIENETEKVSTKNKPCFLAITKAQ</sequence>
<accession>A0A6J5WG46</accession>
<dbReference type="EMBL" id="CAEKKB010000002">
    <property type="protein sequence ID" value="CAB4300439.1"/>
    <property type="molecule type" value="Genomic_DNA"/>
</dbReference>
<reference evidence="3" key="1">
    <citation type="journal article" date="2020" name="Genome Biol.">
        <title>Gamete binning: chromosome-level and haplotype-resolved genome assembly enabled by high-throughput single-cell sequencing of gamete genomes.</title>
        <authorList>
            <person name="Campoy J.A."/>
            <person name="Sun H."/>
            <person name="Goel M."/>
            <person name="Jiao W.-B."/>
            <person name="Folz-Donahue K."/>
            <person name="Wang N."/>
            <person name="Rubio M."/>
            <person name="Liu C."/>
            <person name="Kukat C."/>
            <person name="Ruiz D."/>
            <person name="Huettel B."/>
            <person name="Schneeberger K."/>
        </authorList>
    </citation>
    <scope>NUCLEOTIDE SEQUENCE [LARGE SCALE GENOMIC DNA]</scope>
    <source>
        <strain evidence="3">cv. Rojo Pasion</strain>
    </source>
</reference>
<dbReference type="OrthoDB" id="310853at2759"/>
<name>A0A6J5WG46_PRUAR</name>
<evidence type="ECO:0000313" key="2">
    <source>
        <dbReference type="EMBL" id="CAB4300439.1"/>
    </source>
</evidence>
<organism evidence="2 3">
    <name type="scientific">Prunus armeniaca</name>
    <name type="common">Apricot</name>
    <name type="synonym">Armeniaca vulgaris</name>
    <dbReference type="NCBI Taxonomy" id="36596"/>
    <lineage>
        <taxon>Eukaryota</taxon>
        <taxon>Viridiplantae</taxon>
        <taxon>Streptophyta</taxon>
        <taxon>Embryophyta</taxon>
        <taxon>Tracheophyta</taxon>
        <taxon>Spermatophyta</taxon>
        <taxon>Magnoliopsida</taxon>
        <taxon>eudicotyledons</taxon>
        <taxon>Gunneridae</taxon>
        <taxon>Pentapetalae</taxon>
        <taxon>rosids</taxon>
        <taxon>fabids</taxon>
        <taxon>Rosales</taxon>
        <taxon>Rosaceae</taxon>
        <taxon>Amygdaloideae</taxon>
        <taxon>Amygdaleae</taxon>
        <taxon>Prunus</taxon>
    </lineage>
</organism>
<dbReference type="AlphaFoldDB" id="A0A6J5WG46"/>
<proteinExistence type="predicted"/>
<evidence type="ECO:0000256" key="1">
    <source>
        <dbReference type="SAM" id="MobiDB-lite"/>
    </source>
</evidence>
<keyword evidence="3" id="KW-1185">Reference proteome</keyword>
<evidence type="ECO:0000313" key="3">
    <source>
        <dbReference type="Proteomes" id="UP000507245"/>
    </source>
</evidence>
<gene>
    <name evidence="2" type="ORF">ORAREDHAP_LOCUS15568</name>
</gene>